<sequence length="282" mass="32819">MEQEKIKDKVIYFISIITMGTILISMAYFFFLRTVEIDITENIEVSYTGENGMATVEVNARKDDLNQRMQEFLDTVDFEASPNHDLSNGEVVTITATYDENLAQRYHYQITNTTTELTVEGLQDRYVNVSQIDSSYLEEVLEAGQDYVQNHAQEILALNDSTDEDENWKLENLQVTYAAFLKSYSSEATDRIIQICRLDFTWKDQTRTLYYLVCVPEINDGNEVQTQDIFGERAYMSEQEIQNQSFSEYVQRVFGKQYQIEQILQTQEAENPETSQEETENE</sequence>
<dbReference type="AlphaFoldDB" id="A0A380LNP0"/>
<evidence type="ECO:0000256" key="1">
    <source>
        <dbReference type="SAM" id="Phobius"/>
    </source>
</evidence>
<dbReference type="Proteomes" id="UP000255523">
    <property type="component" value="Unassembled WGS sequence"/>
</dbReference>
<keyword evidence="1" id="KW-1133">Transmembrane helix</keyword>
<evidence type="ECO:0000313" key="3">
    <source>
        <dbReference type="Proteomes" id="UP000255523"/>
    </source>
</evidence>
<dbReference type="OrthoDB" id="1768351at2"/>
<proteinExistence type="predicted"/>
<dbReference type="GeneID" id="77462771"/>
<name>A0A380LNP0_9FIRM</name>
<feature type="transmembrane region" description="Helical" evidence="1">
    <location>
        <begin position="12"/>
        <end position="31"/>
    </location>
</feature>
<dbReference type="EMBL" id="UHFX01000003">
    <property type="protein sequence ID" value="SUO04901.1"/>
    <property type="molecule type" value="Genomic_DNA"/>
</dbReference>
<keyword evidence="3" id="KW-1185">Reference proteome</keyword>
<accession>A0A380LNP0</accession>
<keyword evidence="1" id="KW-0472">Membrane</keyword>
<organism evidence="2 3">
    <name type="scientific">Faecalicoccus pleomorphus</name>
    <dbReference type="NCBI Taxonomy" id="1323"/>
    <lineage>
        <taxon>Bacteria</taxon>
        <taxon>Bacillati</taxon>
        <taxon>Bacillota</taxon>
        <taxon>Erysipelotrichia</taxon>
        <taxon>Erysipelotrichales</taxon>
        <taxon>Erysipelotrichaceae</taxon>
        <taxon>Faecalicoccus</taxon>
    </lineage>
</organism>
<gene>
    <name evidence="2" type="ORF">NCTC11087_01830</name>
</gene>
<dbReference type="RefSeq" id="WP_022790515.1">
    <property type="nucleotide sequence ID" value="NZ_UHFX01000003.1"/>
</dbReference>
<keyword evidence="1" id="KW-0812">Transmembrane</keyword>
<evidence type="ECO:0000313" key="2">
    <source>
        <dbReference type="EMBL" id="SUO04901.1"/>
    </source>
</evidence>
<protein>
    <submittedName>
        <fullName evidence="2">Uncharacterized protein</fullName>
    </submittedName>
</protein>
<reference evidence="2 3" key="1">
    <citation type="submission" date="2018-06" db="EMBL/GenBank/DDBJ databases">
        <authorList>
            <consortium name="Pathogen Informatics"/>
            <person name="Doyle S."/>
        </authorList>
    </citation>
    <scope>NUCLEOTIDE SEQUENCE [LARGE SCALE GENOMIC DNA]</scope>
    <source>
        <strain evidence="2 3">NCTC11087</strain>
    </source>
</reference>